<evidence type="ECO:0008006" key="6">
    <source>
        <dbReference type="Google" id="ProtNLM"/>
    </source>
</evidence>
<keyword evidence="5" id="KW-1185">Reference proteome</keyword>
<dbReference type="PANTHER" id="PTHR46609">
    <property type="entry name" value="EXONUCLEASE, PHAGE-TYPE/RECB, C-TERMINAL DOMAIN-CONTAINING PROTEIN"/>
    <property type="match status" value="1"/>
</dbReference>
<dbReference type="PANTHER" id="PTHR46609:SF8">
    <property type="entry name" value="YQAJ VIRAL RECOMBINASE DOMAIN-CONTAINING PROTEIN"/>
    <property type="match status" value="1"/>
</dbReference>
<feature type="domain" description="YqaJ viral recombinase" evidence="2">
    <location>
        <begin position="534"/>
        <end position="681"/>
    </location>
</feature>
<dbReference type="SUPFAM" id="SSF52980">
    <property type="entry name" value="Restriction endonuclease-like"/>
    <property type="match status" value="1"/>
</dbReference>
<evidence type="ECO:0000259" key="3">
    <source>
        <dbReference type="Pfam" id="PF20700"/>
    </source>
</evidence>
<proteinExistence type="predicted"/>
<feature type="domain" description="Mutator-like transposase" evidence="3">
    <location>
        <begin position="86"/>
        <end position="333"/>
    </location>
</feature>
<dbReference type="AlphaFoldDB" id="A0AAU9TE81"/>
<protein>
    <recommendedName>
        <fullName evidence="6">YqaJ viral recombinase domain-containing protein</fullName>
    </recommendedName>
</protein>
<organism evidence="4 5">
    <name type="scientific">Euphydryas editha</name>
    <name type="common">Edith's checkerspot</name>
    <dbReference type="NCBI Taxonomy" id="104508"/>
    <lineage>
        <taxon>Eukaryota</taxon>
        <taxon>Metazoa</taxon>
        <taxon>Ecdysozoa</taxon>
        <taxon>Arthropoda</taxon>
        <taxon>Hexapoda</taxon>
        <taxon>Insecta</taxon>
        <taxon>Pterygota</taxon>
        <taxon>Neoptera</taxon>
        <taxon>Endopterygota</taxon>
        <taxon>Lepidoptera</taxon>
        <taxon>Glossata</taxon>
        <taxon>Ditrysia</taxon>
        <taxon>Papilionoidea</taxon>
        <taxon>Nymphalidae</taxon>
        <taxon>Nymphalinae</taxon>
        <taxon>Euphydryas</taxon>
    </lineage>
</organism>
<dbReference type="EMBL" id="CAKOGL010000003">
    <property type="protein sequence ID" value="CAH2085034.1"/>
    <property type="molecule type" value="Genomic_DNA"/>
</dbReference>
<gene>
    <name evidence="4" type="ORF">EEDITHA_LOCUS1553</name>
</gene>
<evidence type="ECO:0000313" key="4">
    <source>
        <dbReference type="EMBL" id="CAH2085034.1"/>
    </source>
</evidence>
<dbReference type="Proteomes" id="UP001153954">
    <property type="component" value="Unassembled WGS sequence"/>
</dbReference>
<evidence type="ECO:0000256" key="1">
    <source>
        <dbReference type="SAM" id="Coils"/>
    </source>
</evidence>
<dbReference type="InterPro" id="IPR049012">
    <property type="entry name" value="Mutator_transp_dom"/>
</dbReference>
<dbReference type="InterPro" id="IPR019080">
    <property type="entry name" value="YqaJ_viral_recombinase"/>
</dbReference>
<dbReference type="Pfam" id="PF20700">
    <property type="entry name" value="Mutator"/>
    <property type="match status" value="1"/>
</dbReference>
<reference evidence="4" key="1">
    <citation type="submission" date="2022-03" db="EMBL/GenBank/DDBJ databases">
        <authorList>
            <person name="Tunstrom K."/>
        </authorList>
    </citation>
    <scope>NUCLEOTIDE SEQUENCE</scope>
</reference>
<evidence type="ECO:0000259" key="2">
    <source>
        <dbReference type="Pfam" id="PF09588"/>
    </source>
</evidence>
<feature type="coiled-coil region" evidence="1">
    <location>
        <begin position="14"/>
        <end position="44"/>
    </location>
</feature>
<dbReference type="GO" id="GO:0006281">
    <property type="term" value="P:DNA repair"/>
    <property type="evidence" value="ECO:0007669"/>
    <property type="project" value="UniProtKB-ARBA"/>
</dbReference>
<comment type="caution">
    <text evidence="4">The sequence shown here is derived from an EMBL/GenBank/DDBJ whole genome shotgun (WGS) entry which is preliminary data.</text>
</comment>
<dbReference type="InterPro" id="IPR051703">
    <property type="entry name" value="NF-kappa-B_Signaling_Reg"/>
</dbReference>
<evidence type="ECO:0000313" key="5">
    <source>
        <dbReference type="Proteomes" id="UP001153954"/>
    </source>
</evidence>
<sequence length="744" mass="84314">MGKREKNKIFGAIKKNKKVLADNLKRAREAYRQKKAEMQQVQVNSLNENIDSDLTKDNESIFSLTIDCQDQSDTSTNNKEFQQIDGRRIIDFNFFMHQLLLIDKHGEKFGCRLNSLKIVKEMQKGLISKFDLKCCMCGLLFKLETCNEENLTLNVNTGAVSGALMVGIGLSNLNELTASMDLPTMPFRLYSSIHADVAEMWRITAEETMQEAAKKEIEAAELRGDVNNRGIAMIPVEADACWSKRSYKTNYSALSGVAAIIGEHTGKVLHIGVRNKYCVICARANKKGLAPQVHDCHKNHSGSSTSMEQSILVEGFKVSIAERNLIYSTLIADVPGMFLEITPHVIVIIAQMKEKKEKNLVPLIATLILKLQKNASQLAFHSRSLMFCYTNNKAEQFNSVVAKVIGGKRINYSLKDSYAARCYAAVVIFNTGLPQYKLHKSILNKSPGKSLKTLERKRHLANSKRTETGSKRCRKQLQFGSADSQYGSQCQRPDMTCDDYKNAKTLFLSNLQKQTLNRQEIERSTVLQAESALWLELRRCILTASMFSKICKRRPNTDSSPLVKTLLYSYNLDNVPSIKHGKENESKALAQLSDQMNIDIKKCGLFISTEHFFLGATPDGVFEDGVVEIKCPISAYDMDPDTAILEKKIKCFKIDKKGEVVLNKNHDWYYQIQGQLNIANKNICLFAVWTGTDYPLKIVKVYKDQNFWKQKMLPKLIKFYEECVLPEIIDSRKARSMPLRKILF</sequence>
<dbReference type="Gene3D" id="3.90.320.10">
    <property type="match status" value="1"/>
</dbReference>
<keyword evidence="1" id="KW-0175">Coiled coil</keyword>
<dbReference type="InterPro" id="IPR011604">
    <property type="entry name" value="PDDEXK-like_dom_sf"/>
</dbReference>
<dbReference type="Pfam" id="PF09588">
    <property type="entry name" value="YqaJ"/>
    <property type="match status" value="1"/>
</dbReference>
<dbReference type="CDD" id="cd22343">
    <property type="entry name" value="PDDEXK_lambda_exonuclease-like"/>
    <property type="match status" value="1"/>
</dbReference>
<name>A0AAU9TE81_EUPED</name>
<accession>A0AAU9TE81</accession>
<dbReference type="InterPro" id="IPR011335">
    <property type="entry name" value="Restrct_endonuc-II-like"/>
</dbReference>